<evidence type="ECO:0000313" key="2">
    <source>
        <dbReference type="Proteomes" id="UP001255246"/>
    </source>
</evidence>
<dbReference type="SUPFAM" id="SSF50494">
    <property type="entry name" value="Trypsin-like serine proteases"/>
    <property type="match status" value="1"/>
</dbReference>
<keyword evidence="2" id="KW-1185">Reference proteome</keyword>
<protein>
    <submittedName>
        <fullName evidence="1">Serine protease</fullName>
    </submittedName>
</protein>
<comment type="caution">
    <text evidence="1">The sequence shown here is derived from an EMBL/GenBank/DDBJ whole genome shotgun (WGS) entry which is preliminary data.</text>
</comment>
<dbReference type="Pfam" id="PF13365">
    <property type="entry name" value="Trypsin_2"/>
    <property type="match status" value="1"/>
</dbReference>
<evidence type="ECO:0000313" key="1">
    <source>
        <dbReference type="EMBL" id="MDT0606098.1"/>
    </source>
</evidence>
<proteinExistence type="predicted"/>
<gene>
    <name evidence="1" type="ORF">RM706_03610</name>
</gene>
<dbReference type="InterPro" id="IPR043504">
    <property type="entry name" value="Peptidase_S1_PA_chymotrypsin"/>
</dbReference>
<organism evidence="1 2">
    <name type="scientific">Croceitalea rosinachiae</name>
    <dbReference type="NCBI Taxonomy" id="3075596"/>
    <lineage>
        <taxon>Bacteria</taxon>
        <taxon>Pseudomonadati</taxon>
        <taxon>Bacteroidota</taxon>
        <taxon>Flavobacteriia</taxon>
        <taxon>Flavobacteriales</taxon>
        <taxon>Flavobacteriaceae</taxon>
        <taxon>Croceitalea</taxon>
    </lineage>
</organism>
<dbReference type="RefSeq" id="WP_311349658.1">
    <property type="nucleotide sequence ID" value="NZ_JAVRHR010000001.1"/>
</dbReference>
<accession>A0ABU3A7F2</accession>
<dbReference type="EMBL" id="JAVRHR010000001">
    <property type="protein sequence ID" value="MDT0606098.1"/>
    <property type="molecule type" value="Genomic_DNA"/>
</dbReference>
<dbReference type="GO" id="GO:0008233">
    <property type="term" value="F:peptidase activity"/>
    <property type="evidence" value="ECO:0007669"/>
    <property type="project" value="UniProtKB-KW"/>
</dbReference>
<keyword evidence="1" id="KW-0378">Hydrolase</keyword>
<keyword evidence="1" id="KW-0645">Protease</keyword>
<dbReference type="Gene3D" id="2.40.10.10">
    <property type="entry name" value="Trypsin-like serine proteases"/>
    <property type="match status" value="2"/>
</dbReference>
<dbReference type="InterPro" id="IPR009003">
    <property type="entry name" value="Peptidase_S1_PA"/>
</dbReference>
<sequence length="373" mass="42966">MKRRTLVISSVLFLSVFFLLFKSCLEQKKRPKYSLEDLAKKDSNLVKKILIELEERDYSKQVLVMQTQWKLDTIIVKDDKTDYHGLIIRDSLAFANFTSQELVDFLYERIENRQDYYLINKPKVLKNFMGVAQAIPKHKLVGNTLKGARYDERVFYEEGSIYKGCAQHFHNQYCVADFSAFAISKNQLLTVSHGKTKKELSEYKYVFDMFIRAKDSENNIIEKENTYQALSIDMNVYDTVNRIDFAVITVDKNIPEERILNFNQDVTIPLKSRMYSIGASEGLPLKYSPDGMYINNLNEFVMNTSLNVYGGNSGAPVFNEAHEVVGMVLKGQPKNTVLQSCVISTCFEGCPGEYILNLNKVDELRQFILKLES</sequence>
<dbReference type="GO" id="GO:0006508">
    <property type="term" value="P:proteolysis"/>
    <property type="evidence" value="ECO:0007669"/>
    <property type="project" value="UniProtKB-KW"/>
</dbReference>
<name>A0ABU3A7F2_9FLAO</name>
<dbReference type="Proteomes" id="UP001255246">
    <property type="component" value="Unassembled WGS sequence"/>
</dbReference>
<reference evidence="1 2" key="1">
    <citation type="submission" date="2023-09" db="EMBL/GenBank/DDBJ databases">
        <authorList>
            <person name="Rey-Velasco X."/>
        </authorList>
    </citation>
    <scope>NUCLEOTIDE SEQUENCE [LARGE SCALE GENOMIC DNA]</scope>
    <source>
        <strain evidence="1 2">F388</strain>
    </source>
</reference>